<dbReference type="GO" id="GO:0008146">
    <property type="term" value="F:sulfotransferase activity"/>
    <property type="evidence" value="ECO:0007669"/>
    <property type="project" value="InterPro"/>
</dbReference>
<dbReference type="Proteomes" id="UP000085678">
    <property type="component" value="Unplaced"/>
</dbReference>
<evidence type="ECO:0000259" key="3">
    <source>
        <dbReference type="Pfam" id="PF00685"/>
    </source>
</evidence>
<dbReference type="Pfam" id="PF00685">
    <property type="entry name" value="Sulfotransfer_1"/>
    <property type="match status" value="1"/>
</dbReference>
<dbReference type="STRING" id="7574.A0A1S3IWL6"/>
<dbReference type="InterPro" id="IPR027417">
    <property type="entry name" value="P-loop_NTPase"/>
</dbReference>
<dbReference type="InParanoid" id="A0A1S3IWL6"/>
<evidence type="ECO:0000256" key="2">
    <source>
        <dbReference type="SAM" id="Phobius"/>
    </source>
</evidence>
<organism evidence="4 5">
    <name type="scientific">Lingula anatina</name>
    <name type="common">Brachiopod</name>
    <name type="synonym">Lingula unguis</name>
    <dbReference type="NCBI Taxonomy" id="7574"/>
    <lineage>
        <taxon>Eukaryota</taxon>
        <taxon>Metazoa</taxon>
        <taxon>Spiralia</taxon>
        <taxon>Lophotrochozoa</taxon>
        <taxon>Brachiopoda</taxon>
        <taxon>Linguliformea</taxon>
        <taxon>Lingulata</taxon>
        <taxon>Lingulida</taxon>
        <taxon>Linguloidea</taxon>
        <taxon>Lingulidae</taxon>
        <taxon>Lingula</taxon>
    </lineage>
</organism>
<dbReference type="SUPFAM" id="SSF52540">
    <property type="entry name" value="P-loop containing nucleoside triphosphate hydrolases"/>
    <property type="match status" value="1"/>
</dbReference>
<dbReference type="PANTHER" id="PTHR45964">
    <property type="entry name" value="WSCD FAMILY MEMBER CG9164"/>
    <property type="match status" value="1"/>
</dbReference>
<reference evidence="5" key="1">
    <citation type="submission" date="2025-08" db="UniProtKB">
        <authorList>
            <consortium name="RefSeq"/>
        </authorList>
    </citation>
    <scope>IDENTIFICATION</scope>
    <source>
        <tissue evidence="5">Gonads</tissue>
    </source>
</reference>
<dbReference type="InterPro" id="IPR000863">
    <property type="entry name" value="Sulfotransferase_dom"/>
</dbReference>
<keyword evidence="4" id="KW-1185">Reference proteome</keyword>
<sequence length="324" mass="37385">MPRWPRKRIFQTVLKVAIFIVSIQMILMIVFSSKRLPDQQSGSQRKNGAPQRVWPAMKKRIPLNYKEAVKLYNAAWALRNKRPKDCVKPVFSKHDLPRVALASYPGSGNTWVRHLVQQATGIVTGSEYLDMGLSSAGMIGEGYNGSNAIMIKTHEFGADKRKGFDKAVLIIRNPYDAMMSEFHRRQGGHLGHAKSKHFTDGTTWPEYIRFEAKRWLMFNLDWLHLFEKPLMVLAYSDLLKNTHDTVVRLTKFLNISVTEERIQCVLENSQGKFQRYARKVIDFDPYNKSMRRKIDAYLNITNIALNVRKAELDARHSFDGVQTL</sequence>
<keyword evidence="2" id="KW-0812">Transmembrane</keyword>
<dbReference type="OMA" id="MIKTHEF"/>
<dbReference type="Gene3D" id="3.40.50.300">
    <property type="entry name" value="P-loop containing nucleotide triphosphate hydrolases"/>
    <property type="match status" value="1"/>
</dbReference>
<dbReference type="OrthoDB" id="5985073at2759"/>
<gene>
    <name evidence="5" type="primary">LOC106168167</name>
</gene>
<proteinExistence type="inferred from homology"/>
<feature type="domain" description="Sulfotransferase" evidence="3">
    <location>
        <begin position="98"/>
        <end position="270"/>
    </location>
</feature>
<feature type="transmembrane region" description="Helical" evidence="2">
    <location>
        <begin position="12"/>
        <end position="31"/>
    </location>
</feature>
<accession>A0A1S3IWL6</accession>
<dbReference type="FunCoup" id="A0A1S3IWL6">
    <property type="interactions" value="7"/>
</dbReference>
<name>A0A1S3IWL6_LINAN</name>
<evidence type="ECO:0000256" key="1">
    <source>
        <dbReference type="ARBA" id="ARBA00010236"/>
    </source>
</evidence>
<keyword evidence="2" id="KW-1133">Transmembrane helix</keyword>
<evidence type="ECO:0000313" key="4">
    <source>
        <dbReference type="Proteomes" id="UP000085678"/>
    </source>
</evidence>
<dbReference type="InterPro" id="IPR051589">
    <property type="entry name" value="Sialate-O-sulfotransferase"/>
</dbReference>
<keyword evidence="2" id="KW-0472">Membrane</keyword>
<comment type="similarity">
    <text evidence="1">Belongs to the WSCD family.</text>
</comment>
<evidence type="ECO:0000313" key="5">
    <source>
        <dbReference type="RefSeq" id="XP_013402580.1"/>
    </source>
</evidence>
<protein>
    <submittedName>
        <fullName evidence="5">WSC domain-containing protein 2</fullName>
    </submittedName>
</protein>
<dbReference type="GeneID" id="106168167"/>
<dbReference type="RefSeq" id="XP_013402580.1">
    <property type="nucleotide sequence ID" value="XM_013547126.1"/>
</dbReference>
<dbReference type="KEGG" id="lak:106168167"/>
<dbReference type="AlphaFoldDB" id="A0A1S3IWL6"/>
<dbReference type="PANTHER" id="PTHR45964:SF5">
    <property type="entry name" value="WSCD FAMILY MEMBER CG9164"/>
    <property type="match status" value="1"/>
</dbReference>